<feature type="domain" description="HTH CENPB-type" evidence="5">
    <location>
        <begin position="62"/>
        <end position="133"/>
    </location>
</feature>
<dbReference type="Gene3D" id="1.10.10.60">
    <property type="entry name" value="Homeodomain-like"/>
    <property type="match status" value="2"/>
</dbReference>
<evidence type="ECO:0000256" key="2">
    <source>
        <dbReference type="ARBA" id="ARBA00023125"/>
    </source>
</evidence>
<feature type="region of interest" description="Disordered" evidence="4">
    <location>
        <begin position="423"/>
        <end position="450"/>
    </location>
</feature>
<dbReference type="Proteomes" id="UP000821866">
    <property type="component" value="Chromosome 7"/>
</dbReference>
<dbReference type="AlphaFoldDB" id="A0A9J6DIE3"/>
<dbReference type="InterPro" id="IPR009057">
    <property type="entry name" value="Homeodomain-like_sf"/>
</dbReference>
<dbReference type="Pfam" id="PF03184">
    <property type="entry name" value="DDE_1"/>
    <property type="match status" value="1"/>
</dbReference>
<name>A0A9J6DIE3_RHIMP</name>
<dbReference type="PROSITE" id="PS51253">
    <property type="entry name" value="HTH_CENPB"/>
    <property type="match status" value="1"/>
</dbReference>
<keyword evidence="7" id="KW-1185">Reference proteome</keyword>
<dbReference type="Pfam" id="PF04218">
    <property type="entry name" value="CENP-B_N"/>
    <property type="match status" value="1"/>
</dbReference>
<dbReference type="InterPro" id="IPR007889">
    <property type="entry name" value="HTH_Psq"/>
</dbReference>
<dbReference type="InterPro" id="IPR050863">
    <property type="entry name" value="CenT-Element_Derived"/>
</dbReference>
<dbReference type="InterPro" id="IPR004875">
    <property type="entry name" value="DDE_SF_endonuclease_dom"/>
</dbReference>
<keyword evidence="3" id="KW-0539">Nucleus</keyword>
<dbReference type="PANTHER" id="PTHR19303:SF73">
    <property type="entry name" value="PROTEIN PDC2"/>
    <property type="match status" value="1"/>
</dbReference>
<reference evidence="6" key="1">
    <citation type="journal article" date="2020" name="Cell">
        <title>Large-Scale Comparative Analyses of Tick Genomes Elucidate Their Genetic Diversity and Vector Capacities.</title>
        <authorList>
            <consortium name="Tick Genome and Microbiome Consortium (TIGMIC)"/>
            <person name="Jia N."/>
            <person name="Wang J."/>
            <person name="Shi W."/>
            <person name="Du L."/>
            <person name="Sun Y."/>
            <person name="Zhan W."/>
            <person name="Jiang J.F."/>
            <person name="Wang Q."/>
            <person name="Zhang B."/>
            <person name="Ji P."/>
            <person name="Bell-Sakyi L."/>
            <person name="Cui X.M."/>
            <person name="Yuan T.T."/>
            <person name="Jiang B.G."/>
            <person name="Yang W.F."/>
            <person name="Lam T.T."/>
            <person name="Chang Q.C."/>
            <person name="Ding S.J."/>
            <person name="Wang X.J."/>
            <person name="Zhu J.G."/>
            <person name="Ruan X.D."/>
            <person name="Zhao L."/>
            <person name="Wei J.T."/>
            <person name="Ye R.Z."/>
            <person name="Que T.C."/>
            <person name="Du C.H."/>
            <person name="Zhou Y.H."/>
            <person name="Cheng J.X."/>
            <person name="Dai P.F."/>
            <person name="Guo W.B."/>
            <person name="Han X.H."/>
            <person name="Huang E.J."/>
            <person name="Li L.F."/>
            <person name="Wei W."/>
            <person name="Gao Y.C."/>
            <person name="Liu J.Z."/>
            <person name="Shao H.Z."/>
            <person name="Wang X."/>
            <person name="Wang C.C."/>
            <person name="Yang T.C."/>
            <person name="Huo Q.B."/>
            <person name="Li W."/>
            <person name="Chen H.Y."/>
            <person name="Chen S.E."/>
            <person name="Zhou L.G."/>
            <person name="Ni X.B."/>
            <person name="Tian J.H."/>
            <person name="Sheng Y."/>
            <person name="Liu T."/>
            <person name="Pan Y.S."/>
            <person name="Xia L.Y."/>
            <person name="Li J."/>
            <person name="Zhao F."/>
            <person name="Cao W.C."/>
        </authorList>
    </citation>
    <scope>NUCLEOTIDE SEQUENCE</scope>
    <source>
        <strain evidence="6">Rmic-2018</strain>
    </source>
</reference>
<dbReference type="GO" id="GO:0005634">
    <property type="term" value="C:nucleus"/>
    <property type="evidence" value="ECO:0007669"/>
    <property type="project" value="UniProtKB-SubCell"/>
</dbReference>
<evidence type="ECO:0000313" key="7">
    <source>
        <dbReference type="Proteomes" id="UP000821866"/>
    </source>
</evidence>
<feature type="compositionally biased region" description="Acidic residues" evidence="4">
    <location>
        <begin position="428"/>
        <end position="439"/>
    </location>
</feature>
<dbReference type="SMART" id="SM00674">
    <property type="entry name" value="CENPB"/>
    <property type="match status" value="1"/>
</dbReference>
<keyword evidence="2" id="KW-0238">DNA-binding</keyword>
<organism evidence="6 7">
    <name type="scientific">Rhipicephalus microplus</name>
    <name type="common">Cattle tick</name>
    <name type="synonym">Boophilus microplus</name>
    <dbReference type="NCBI Taxonomy" id="6941"/>
    <lineage>
        <taxon>Eukaryota</taxon>
        <taxon>Metazoa</taxon>
        <taxon>Ecdysozoa</taxon>
        <taxon>Arthropoda</taxon>
        <taxon>Chelicerata</taxon>
        <taxon>Arachnida</taxon>
        <taxon>Acari</taxon>
        <taxon>Parasitiformes</taxon>
        <taxon>Ixodida</taxon>
        <taxon>Ixodoidea</taxon>
        <taxon>Ixodidae</taxon>
        <taxon>Rhipicephalinae</taxon>
        <taxon>Rhipicephalus</taxon>
        <taxon>Boophilus</taxon>
    </lineage>
</organism>
<evidence type="ECO:0000256" key="1">
    <source>
        <dbReference type="ARBA" id="ARBA00004123"/>
    </source>
</evidence>
<evidence type="ECO:0000313" key="6">
    <source>
        <dbReference type="EMBL" id="KAH8021989.1"/>
    </source>
</evidence>
<dbReference type="VEuPathDB" id="VectorBase:LOC119179047"/>
<dbReference type="GO" id="GO:0003677">
    <property type="term" value="F:DNA binding"/>
    <property type="evidence" value="ECO:0007669"/>
    <property type="project" value="UniProtKB-KW"/>
</dbReference>
<dbReference type="EMBL" id="JABSTU010000009">
    <property type="protein sequence ID" value="KAH8021989.1"/>
    <property type="molecule type" value="Genomic_DNA"/>
</dbReference>
<dbReference type="Pfam" id="PF03221">
    <property type="entry name" value="HTH_Tnp_Tc5"/>
    <property type="match status" value="1"/>
</dbReference>
<protein>
    <recommendedName>
        <fullName evidence="5">HTH CENPB-type domain-containing protein</fullName>
    </recommendedName>
</protein>
<dbReference type="InterPro" id="IPR006600">
    <property type="entry name" value="HTH_CenpB_DNA-bd_dom"/>
</dbReference>
<proteinExistence type="predicted"/>
<accession>A0A9J6DIE3</accession>
<evidence type="ECO:0000256" key="4">
    <source>
        <dbReference type="SAM" id="MobiDB-lite"/>
    </source>
</evidence>
<reference evidence="6" key="2">
    <citation type="submission" date="2021-09" db="EMBL/GenBank/DDBJ databases">
        <authorList>
            <person name="Jia N."/>
            <person name="Wang J."/>
            <person name="Shi W."/>
            <person name="Du L."/>
            <person name="Sun Y."/>
            <person name="Zhan W."/>
            <person name="Jiang J."/>
            <person name="Wang Q."/>
            <person name="Zhang B."/>
            <person name="Ji P."/>
            <person name="Sakyi L.B."/>
            <person name="Cui X."/>
            <person name="Yuan T."/>
            <person name="Jiang B."/>
            <person name="Yang W."/>
            <person name="Lam T.T.-Y."/>
            <person name="Chang Q."/>
            <person name="Ding S."/>
            <person name="Wang X."/>
            <person name="Zhu J."/>
            <person name="Ruan X."/>
            <person name="Zhao L."/>
            <person name="Wei J."/>
            <person name="Que T."/>
            <person name="Du C."/>
            <person name="Cheng J."/>
            <person name="Dai P."/>
            <person name="Han X."/>
            <person name="Huang E."/>
            <person name="Gao Y."/>
            <person name="Liu J."/>
            <person name="Shao H."/>
            <person name="Ye R."/>
            <person name="Li L."/>
            <person name="Wei W."/>
            <person name="Wang X."/>
            <person name="Wang C."/>
            <person name="Huo Q."/>
            <person name="Li W."/>
            <person name="Guo W."/>
            <person name="Chen H."/>
            <person name="Chen S."/>
            <person name="Zhou L."/>
            <person name="Zhou L."/>
            <person name="Ni X."/>
            <person name="Tian J."/>
            <person name="Zhou Y."/>
            <person name="Sheng Y."/>
            <person name="Liu T."/>
            <person name="Pan Y."/>
            <person name="Xia L."/>
            <person name="Li J."/>
            <person name="Zhao F."/>
            <person name="Cao W."/>
        </authorList>
    </citation>
    <scope>NUCLEOTIDE SEQUENCE</scope>
    <source>
        <strain evidence="6">Rmic-2018</strain>
        <tissue evidence="6">Larvae</tissue>
    </source>
</reference>
<comment type="subcellular location">
    <subcellularLocation>
        <location evidence="1">Nucleus</location>
    </subcellularLocation>
</comment>
<evidence type="ECO:0000256" key="3">
    <source>
        <dbReference type="ARBA" id="ARBA00023242"/>
    </source>
</evidence>
<evidence type="ECO:0000259" key="5">
    <source>
        <dbReference type="PROSITE" id="PS51253"/>
    </source>
</evidence>
<sequence>MSRKRKALSFKEKLDTLRKVDEDPKRKRTELAKELGLATSTLSPVVGQRETIMKNVLSFNVNAKQAKTAQHVKLEETLLTWFKEVTAAGVNIDGKVLREKADEFALALHIDEFQASGGWLQRFKTRHALVYKSVCGEVKKADEAVVSDWLEKLPSLIAEYEPRDVFNADEAGLFFNLQPEKSLCLKGEACRGGKKSKERITVLLCCNADISEKLKLTVVRKFQKPQCLKRESHLPCVYRANEKAWMTAALFEEFLSLLDRRMACKNRKILLFLDQCAAHPRQVTLQNVKLVLLPANATTHLQPLDAGIIKNVKHQFKSFLVRRLLAKIDRKDEGDLRISLLDAIHFIAMAWDRVTPTTVANCFGKCGFFGSPEEVPLEPEDPTIEDWEQLNVECTSDDFCTADDNLATCGVRTVEDIVEEATCGAADSSDDGDDIDVGDGEGPPPVAETQHPLDILRRAVAADEVSDDTCRRFYAFEQSLLGDLAKKKRQKDIRDFFIKK</sequence>
<dbReference type="SUPFAM" id="SSF46689">
    <property type="entry name" value="Homeodomain-like"/>
    <property type="match status" value="2"/>
</dbReference>
<dbReference type="PANTHER" id="PTHR19303">
    <property type="entry name" value="TRANSPOSON"/>
    <property type="match status" value="1"/>
</dbReference>
<gene>
    <name evidence="6" type="ORF">HPB51_020599</name>
</gene>
<comment type="caution">
    <text evidence="6">The sequence shown here is derived from an EMBL/GenBank/DDBJ whole genome shotgun (WGS) entry which is preliminary data.</text>
</comment>